<gene>
    <name evidence="2" type="ORF">OU421_04725</name>
</gene>
<feature type="region of interest" description="Disordered" evidence="1">
    <location>
        <begin position="1"/>
        <end position="29"/>
    </location>
</feature>
<dbReference type="GeneID" id="76834381"/>
<dbReference type="InterPro" id="IPR055979">
    <property type="entry name" value="DUF7557"/>
</dbReference>
<proteinExistence type="predicted"/>
<reference evidence="2" key="1">
    <citation type="submission" date="2022-11" db="EMBL/GenBank/DDBJ databases">
        <title>Complete genome sequence of Methanogenium organophilum DSM 3596.</title>
        <authorList>
            <person name="Chen S.-C."/>
            <person name="Lai S.-J."/>
            <person name="You Y.-T."/>
        </authorList>
    </citation>
    <scope>NUCLEOTIDE SEQUENCE</scope>
    <source>
        <strain evidence="2">DSM 3596</strain>
    </source>
</reference>
<dbReference type="KEGG" id="mou:OU421_04725"/>
<keyword evidence="3" id="KW-1185">Reference proteome</keyword>
<dbReference type="Pfam" id="PF24434">
    <property type="entry name" value="DUF7557"/>
    <property type="match status" value="1"/>
</dbReference>
<evidence type="ECO:0000256" key="1">
    <source>
        <dbReference type="SAM" id="MobiDB-lite"/>
    </source>
</evidence>
<dbReference type="RefSeq" id="WP_268187458.1">
    <property type="nucleotide sequence ID" value="NZ_CP113361.1"/>
</dbReference>
<dbReference type="EMBL" id="CP113361">
    <property type="protein sequence ID" value="WAI02180.1"/>
    <property type="molecule type" value="Genomic_DNA"/>
</dbReference>
<evidence type="ECO:0000313" key="2">
    <source>
        <dbReference type="EMBL" id="WAI02180.1"/>
    </source>
</evidence>
<dbReference type="Proteomes" id="UP001163096">
    <property type="component" value="Chromosome"/>
</dbReference>
<protein>
    <submittedName>
        <fullName evidence="2">Uncharacterized protein</fullName>
    </submittedName>
</protein>
<feature type="compositionally biased region" description="Basic and acidic residues" evidence="1">
    <location>
        <begin position="1"/>
        <end position="11"/>
    </location>
</feature>
<accession>A0A9X9S7B9</accession>
<name>A0A9X9S7B9_METOG</name>
<organism evidence="2 3">
    <name type="scientific">Methanogenium organophilum</name>
    <dbReference type="NCBI Taxonomy" id="2199"/>
    <lineage>
        <taxon>Archaea</taxon>
        <taxon>Methanobacteriati</taxon>
        <taxon>Methanobacteriota</taxon>
        <taxon>Stenosarchaea group</taxon>
        <taxon>Methanomicrobia</taxon>
        <taxon>Methanomicrobiales</taxon>
        <taxon>Methanomicrobiaceae</taxon>
        <taxon>Methanogenium</taxon>
    </lineage>
</organism>
<dbReference type="AlphaFoldDB" id="A0A9X9S7B9"/>
<evidence type="ECO:0000313" key="3">
    <source>
        <dbReference type="Proteomes" id="UP001163096"/>
    </source>
</evidence>
<sequence length="98" mass="11064">MHRSPDPRSEPNARPGAEPASVTIDITPHTRERLDALKESPDESYDAVISRLCDRAANDTSLRGETLQEIEQSLAELRRGISRTHEEIVQELAFKKEK</sequence>